<feature type="compositionally biased region" description="Basic and acidic residues" evidence="1">
    <location>
        <begin position="657"/>
        <end position="666"/>
    </location>
</feature>
<comment type="caution">
    <text evidence="4">The sequence shown here is derived from an EMBL/GenBank/DDBJ whole genome shotgun (WGS) entry which is preliminary data.</text>
</comment>
<protein>
    <submittedName>
        <fullName evidence="4">Uncharacterized protein</fullName>
    </submittedName>
</protein>
<feature type="compositionally biased region" description="Pro residues" evidence="1">
    <location>
        <begin position="516"/>
        <end position="562"/>
    </location>
</feature>
<name>A0AAE3EZM5_9FIRM</name>
<feature type="region of interest" description="Disordered" evidence="1">
    <location>
        <begin position="627"/>
        <end position="666"/>
    </location>
</feature>
<dbReference type="Proteomes" id="UP001199915">
    <property type="component" value="Unassembled WGS sequence"/>
</dbReference>
<keyword evidence="2" id="KW-1133">Transmembrane helix</keyword>
<keyword evidence="2" id="KW-0472">Membrane</keyword>
<accession>A0AAE3EZM5</accession>
<feature type="chain" id="PRO_5041910515" evidence="3">
    <location>
        <begin position="31"/>
        <end position="729"/>
    </location>
</feature>
<feature type="compositionally biased region" description="Polar residues" evidence="1">
    <location>
        <begin position="587"/>
        <end position="598"/>
    </location>
</feature>
<dbReference type="AlphaFoldDB" id="A0AAE3EZM5"/>
<dbReference type="EMBL" id="JAKNFS010000002">
    <property type="protein sequence ID" value="MCG4764154.1"/>
    <property type="molecule type" value="Genomic_DNA"/>
</dbReference>
<organism evidence="4 5">
    <name type="scientific">Fusicatenibacter saccharivorans</name>
    <dbReference type="NCBI Taxonomy" id="1150298"/>
    <lineage>
        <taxon>Bacteria</taxon>
        <taxon>Bacillati</taxon>
        <taxon>Bacillota</taxon>
        <taxon>Clostridia</taxon>
        <taxon>Lachnospirales</taxon>
        <taxon>Lachnospiraceae</taxon>
        <taxon>Fusicatenibacter</taxon>
    </lineage>
</organism>
<keyword evidence="3" id="KW-0732">Signal</keyword>
<sequence length="729" mass="79636">MQKKIARKIASITAVSLASGLITVPAGANADLTPNLQIMQKTEIISDEALDQSYQYDYQSDGNDQKFTQVETSWDNAFVAKKLVVGDWKNYDGDVVVSILKDDGMEYQLQTTENAQVELSDYGEISSIKLQPAGEIANSDASMSGMVIDGDIDMSQASDTVELKGTIRESEDGENFTSKVDETVSATVLKTSYKIETPVWKTEQDKLSYGQTAKVTLDGLAGTGTAELSSYECQLIIPKGTEIEQIDLPEFEHATSTLFVDGKEYTEGIITSDSEVLLQICLEKDNNSLIEDDNSQDEDNNSPAYDFKQTKSLSLLLKNIQQDAKSEDVLIQAYVKAVYGDDQEVKTEASQKIQLICEYQMESPKVSSSATIIPGQDDVQLTFNNMNATATTSVTGYVVDFYIPSDLTVETIRVPEFVDSEGNSVERLITINGQHPSILNKTIFLYDKIGSFQMVVYTKDGTFSQSRDMVITASNQTSSEKEIEIKAVANGYYANNLVQTVESNIQKLTLQKVVTPPAPTPEPTIEPTVTPEPEPEPTQTPTQAPEPSPNPTTTPIPTPTITPEPTTVPSESDSVKKEAANLKPLTPNVSVSNTTSGDTLKAEKKQETNDIVDKLRPTAATAVQETAVTDDFSNKQTSEKTESSSANAARVTTAPAEKIEKTSPEKVKDAVEETVNENRGIQVLLILLVIIGCGIAVLTGMFLHFTRKKKHLLHLEEKMNDSKNVKGDS</sequence>
<reference evidence="4" key="1">
    <citation type="submission" date="2022-01" db="EMBL/GenBank/DDBJ databases">
        <title>Collection of gut derived symbiotic bacterial strains cultured from healthy donors.</title>
        <authorList>
            <person name="Lin H."/>
            <person name="Kohout C."/>
            <person name="Waligurski E."/>
            <person name="Pamer E.G."/>
        </authorList>
    </citation>
    <scope>NUCLEOTIDE SEQUENCE</scope>
    <source>
        <strain evidence="4">DFI.5.49</strain>
    </source>
</reference>
<evidence type="ECO:0000256" key="3">
    <source>
        <dbReference type="SAM" id="SignalP"/>
    </source>
</evidence>
<gene>
    <name evidence="4" type="ORF">L0N21_01250</name>
</gene>
<evidence type="ECO:0000256" key="2">
    <source>
        <dbReference type="SAM" id="Phobius"/>
    </source>
</evidence>
<evidence type="ECO:0000256" key="1">
    <source>
        <dbReference type="SAM" id="MobiDB-lite"/>
    </source>
</evidence>
<proteinExistence type="predicted"/>
<evidence type="ECO:0000313" key="5">
    <source>
        <dbReference type="Proteomes" id="UP001199915"/>
    </source>
</evidence>
<feature type="compositionally biased region" description="Low complexity" evidence="1">
    <location>
        <begin position="563"/>
        <end position="572"/>
    </location>
</feature>
<feature type="compositionally biased region" description="Basic and acidic residues" evidence="1">
    <location>
        <begin position="600"/>
        <end position="612"/>
    </location>
</feature>
<dbReference type="RefSeq" id="WP_238032709.1">
    <property type="nucleotide sequence ID" value="NZ_JAKNFS010000002.1"/>
</dbReference>
<keyword evidence="2" id="KW-0812">Transmembrane</keyword>
<evidence type="ECO:0000313" key="4">
    <source>
        <dbReference type="EMBL" id="MCG4764154.1"/>
    </source>
</evidence>
<feature type="transmembrane region" description="Helical" evidence="2">
    <location>
        <begin position="683"/>
        <end position="705"/>
    </location>
</feature>
<feature type="signal peptide" evidence="3">
    <location>
        <begin position="1"/>
        <end position="30"/>
    </location>
</feature>
<feature type="region of interest" description="Disordered" evidence="1">
    <location>
        <begin position="513"/>
        <end position="612"/>
    </location>
</feature>